<comment type="subcellular location">
    <subcellularLocation>
        <location evidence="3">Cell projection</location>
        <location evidence="3">Cilium</location>
    </subcellularLocation>
    <subcellularLocation>
        <location evidence="4">Cytoplasm</location>
        <location evidence="4">Cytoskeleton</location>
    </subcellularLocation>
    <subcellularLocation>
        <location evidence="2">Nucleus</location>
    </subcellularLocation>
</comment>
<comment type="catalytic activity">
    <reaction evidence="20">
        <text>L-seryl-[protein] + ATP = O-phospho-L-seryl-[protein] + ADP + H(+)</text>
        <dbReference type="Rhea" id="RHEA:17989"/>
        <dbReference type="Rhea" id="RHEA-COMP:9863"/>
        <dbReference type="Rhea" id="RHEA-COMP:11604"/>
        <dbReference type="ChEBI" id="CHEBI:15378"/>
        <dbReference type="ChEBI" id="CHEBI:29999"/>
        <dbReference type="ChEBI" id="CHEBI:30616"/>
        <dbReference type="ChEBI" id="CHEBI:83421"/>
        <dbReference type="ChEBI" id="CHEBI:456216"/>
        <dbReference type="EC" id="2.7.11.1"/>
    </reaction>
</comment>
<evidence type="ECO:0000259" key="24">
    <source>
        <dbReference type="PROSITE" id="PS50011"/>
    </source>
</evidence>
<keyword evidence="12 21" id="KW-0547">Nucleotide-binding</keyword>
<evidence type="ECO:0000256" key="11">
    <source>
        <dbReference type="ARBA" id="ARBA00022723"/>
    </source>
</evidence>
<dbReference type="FunFam" id="3.30.200.20:FF:000071">
    <property type="entry name" value="serine/threonine-protein kinase MAK isoform X1"/>
    <property type="match status" value="1"/>
</dbReference>
<comment type="cofactor">
    <cofactor evidence="1">
        <name>Mg(2+)</name>
        <dbReference type="ChEBI" id="CHEBI:18420"/>
    </cofactor>
</comment>
<reference evidence="25 26" key="1">
    <citation type="submission" date="2024-04" db="EMBL/GenBank/DDBJ databases">
        <authorList>
            <person name="Rising A."/>
            <person name="Reimegard J."/>
            <person name="Sonavane S."/>
            <person name="Akerstrom W."/>
            <person name="Nylinder S."/>
            <person name="Hedman E."/>
            <person name="Kallberg Y."/>
        </authorList>
    </citation>
    <scope>NUCLEOTIDE SEQUENCE [LARGE SCALE GENOMIC DNA]</scope>
</reference>
<dbReference type="PROSITE" id="PS00108">
    <property type="entry name" value="PROTEIN_KINASE_ST"/>
    <property type="match status" value="1"/>
</dbReference>
<evidence type="ECO:0000256" key="21">
    <source>
        <dbReference type="PROSITE-ProRule" id="PRU10141"/>
    </source>
</evidence>
<dbReference type="GO" id="GO:0046872">
    <property type="term" value="F:metal ion binding"/>
    <property type="evidence" value="ECO:0007669"/>
    <property type="project" value="UniProtKB-KW"/>
</dbReference>
<evidence type="ECO:0000256" key="9">
    <source>
        <dbReference type="ARBA" id="ARBA00022553"/>
    </source>
</evidence>
<keyword evidence="10" id="KW-0808">Transferase</keyword>
<keyword evidence="9" id="KW-0597">Phosphoprotein</keyword>
<feature type="compositionally biased region" description="Basic and acidic residues" evidence="23">
    <location>
        <begin position="323"/>
        <end position="341"/>
    </location>
</feature>
<keyword evidence="17" id="KW-0539">Nucleus</keyword>
<dbReference type="EMBL" id="CAXIEN010000058">
    <property type="protein sequence ID" value="CAL1272038.1"/>
    <property type="molecule type" value="Genomic_DNA"/>
</dbReference>
<evidence type="ECO:0000256" key="12">
    <source>
        <dbReference type="ARBA" id="ARBA00022741"/>
    </source>
</evidence>
<comment type="catalytic activity">
    <reaction evidence="19">
        <text>L-threonyl-[protein] + ATP = O-phospho-L-threonyl-[protein] + ADP + H(+)</text>
        <dbReference type="Rhea" id="RHEA:46608"/>
        <dbReference type="Rhea" id="RHEA-COMP:11060"/>
        <dbReference type="Rhea" id="RHEA-COMP:11605"/>
        <dbReference type="ChEBI" id="CHEBI:15378"/>
        <dbReference type="ChEBI" id="CHEBI:30013"/>
        <dbReference type="ChEBI" id="CHEBI:30616"/>
        <dbReference type="ChEBI" id="CHEBI:61977"/>
        <dbReference type="ChEBI" id="CHEBI:456216"/>
        <dbReference type="EC" id="2.7.11.1"/>
    </reaction>
</comment>
<keyword evidence="11" id="KW-0479">Metal-binding</keyword>
<evidence type="ECO:0000313" key="26">
    <source>
        <dbReference type="Proteomes" id="UP001497382"/>
    </source>
</evidence>
<dbReference type="PANTHER" id="PTHR24055">
    <property type="entry name" value="MITOGEN-ACTIVATED PROTEIN KINASE"/>
    <property type="match status" value="1"/>
</dbReference>
<evidence type="ECO:0000256" key="4">
    <source>
        <dbReference type="ARBA" id="ARBA00004245"/>
    </source>
</evidence>
<dbReference type="Gene3D" id="1.10.510.10">
    <property type="entry name" value="Transferase(Phosphotransferase) domain 1"/>
    <property type="match status" value="1"/>
</dbReference>
<keyword evidence="14 21" id="KW-0067">ATP-binding</keyword>
<evidence type="ECO:0000256" key="18">
    <source>
        <dbReference type="ARBA" id="ARBA00023273"/>
    </source>
</evidence>
<dbReference type="FunFam" id="1.10.510.10:FF:000104">
    <property type="entry name" value="serine/threonine-protein kinase MAK isoform X1"/>
    <property type="match status" value="1"/>
</dbReference>
<evidence type="ECO:0000256" key="8">
    <source>
        <dbReference type="ARBA" id="ARBA00022527"/>
    </source>
</evidence>
<evidence type="ECO:0000256" key="1">
    <source>
        <dbReference type="ARBA" id="ARBA00001946"/>
    </source>
</evidence>
<dbReference type="InterPro" id="IPR011009">
    <property type="entry name" value="Kinase-like_dom_sf"/>
</dbReference>
<keyword evidence="18" id="KW-0966">Cell projection</keyword>
<evidence type="ECO:0000256" key="16">
    <source>
        <dbReference type="ARBA" id="ARBA00023212"/>
    </source>
</evidence>
<dbReference type="EC" id="2.7.11.1" evidence="6"/>
<keyword evidence="26" id="KW-1185">Reference proteome</keyword>
<dbReference type="GO" id="GO:0005634">
    <property type="term" value="C:nucleus"/>
    <property type="evidence" value="ECO:0007669"/>
    <property type="project" value="UniProtKB-SubCell"/>
</dbReference>
<evidence type="ECO:0000256" key="10">
    <source>
        <dbReference type="ARBA" id="ARBA00022679"/>
    </source>
</evidence>
<dbReference type="Pfam" id="PF00069">
    <property type="entry name" value="Pkinase"/>
    <property type="match status" value="1"/>
</dbReference>
<accession>A0AAV1ZKL9</accession>
<dbReference type="InterPro" id="IPR017441">
    <property type="entry name" value="Protein_kinase_ATP_BS"/>
</dbReference>
<keyword evidence="8 22" id="KW-0723">Serine/threonine-protein kinase</keyword>
<evidence type="ECO:0000256" key="14">
    <source>
        <dbReference type="ARBA" id="ARBA00022840"/>
    </source>
</evidence>
<dbReference type="GO" id="GO:0004674">
    <property type="term" value="F:protein serine/threonine kinase activity"/>
    <property type="evidence" value="ECO:0007669"/>
    <property type="project" value="UniProtKB-KW"/>
</dbReference>
<evidence type="ECO:0000256" key="2">
    <source>
        <dbReference type="ARBA" id="ARBA00004123"/>
    </source>
</evidence>
<evidence type="ECO:0000256" key="17">
    <source>
        <dbReference type="ARBA" id="ARBA00023242"/>
    </source>
</evidence>
<feature type="region of interest" description="Disordered" evidence="23">
    <location>
        <begin position="316"/>
        <end position="356"/>
    </location>
</feature>
<feature type="domain" description="Protein kinase" evidence="24">
    <location>
        <begin position="8"/>
        <end position="290"/>
    </location>
</feature>
<evidence type="ECO:0000256" key="5">
    <source>
        <dbReference type="ARBA" id="ARBA00006485"/>
    </source>
</evidence>
<comment type="similarity">
    <text evidence="5">Belongs to the protein kinase superfamily. CMGC Ser/Thr protein kinase family. CDC2/CDKX subfamily.</text>
</comment>
<evidence type="ECO:0000256" key="22">
    <source>
        <dbReference type="RuleBase" id="RU000304"/>
    </source>
</evidence>
<dbReference type="PROSITE" id="PS50011">
    <property type="entry name" value="PROTEIN_KINASE_DOM"/>
    <property type="match status" value="1"/>
</dbReference>
<feature type="binding site" evidence="21">
    <location>
        <position position="37"/>
    </location>
    <ligand>
        <name>ATP</name>
        <dbReference type="ChEBI" id="CHEBI:30616"/>
    </ligand>
</feature>
<gene>
    <name evidence="25" type="ORF">LARSCL_LOCUS6157</name>
</gene>
<evidence type="ECO:0000256" key="20">
    <source>
        <dbReference type="ARBA" id="ARBA00048679"/>
    </source>
</evidence>
<dbReference type="GO" id="GO:0005929">
    <property type="term" value="C:cilium"/>
    <property type="evidence" value="ECO:0007669"/>
    <property type="project" value="UniProtKB-SubCell"/>
</dbReference>
<keyword evidence="13" id="KW-0418">Kinase</keyword>
<evidence type="ECO:0000256" key="3">
    <source>
        <dbReference type="ARBA" id="ARBA00004138"/>
    </source>
</evidence>
<protein>
    <recommendedName>
        <fullName evidence="6">non-specific serine/threonine protein kinase</fullName>
        <ecNumber evidence="6">2.7.11.1</ecNumber>
    </recommendedName>
</protein>
<dbReference type="SMART" id="SM00220">
    <property type="entry name" value="S_TKc"/>
    <property type="match status" value="1"/>
</dbReference>
<evidence type="ECO:0000256" key="13">
    <source>
        <dbReference type="ARBA" id="ARBA00022777"/>
    </source>
</evidence>
<evidence type="ECO:0000256" key="7">
    <source>
        <dbReference type="ARBA" id="ARBA00022490"/>
    </source>
</evidence>
<dbReference type="PROSITE" id="PS00107">
    <property type="entry name" value="PROTEIN_KINASE_ATP"/>
    <property type="match status" value="1"/>
</dbReference>
<dbReference type="Gene3D" id="3.30.200.20">
    <property type="entry name" value="Phosphorylase Kinase, domain 1"/>
    <property type="match status" value="1"/>
</dbReference>
<dbReference type="AlphaFoldDB" id="A0AAV1ZKL9"/>
<dbReference type="SUPFAM" id="SSF56112">
    <property type="entry name" value="Protein kinase-like (PK-like)"/>
    <property type="match status" value="1"/>
</dbReference>
<dbReference type="InterPro" id="IPR008271">
    <property type="entry name" value="Ser/Thr_kinase_AS"/>
</dbReference>
<sequence>MGIMAKRYKFLETLGNGTYGTVLLAHNLDSGEKVAIKRMKKKYHSWEECMNLREVKSLQKLSHANLVKLKEVIREDNTLYFVFEYMKENLYQLIKSSRDSPFPENVIKNILFQILQGLAFMHKHGFFHRDIKPENLLCMGPDLIKIADFGLAREIRSRPPYTDYVSTRWYRAPEVLLRATNYNSPIDMWAVGCIMAELYNLKPLFPGRTEIDQIFRICSILGTPDQRDWPEGFRLAAEMNFKFPQFVEMPIQSIVRNASQEGCTLMKDLIRWNPDKRPTAVMVAARYSYFKNGMKPMAQTNRRVSAFNRHLPDSYQENIPKIKPSDEKSAYRKRWGDHLSQENDVPTSDSENNMDREKVVERQSSQDMIARFSGKQQYVPKPRYMSGNNSRNVLYNDSARLKMNGHFNNSTYPVSFDRRNSQPTINGTPVQKSARAYGQASNPVFSIPGKIDWSAKYLN</sequence>
<dbReference type="GO" id="GO:0005856">
    <property type="term" value="C:cytoskeleton"/>
    <property type="evidence" value="ECO:0007669"/>
    <property type="project" value="UniProtKB-SubCell"/>
</dbReference>
<keyword evidence="16" id="KW-0206">Cytoskeleton</keyword>
<keyword evidence="15" id="KW-0460">Magnesium</keyword>
<keyword evidence="7" id="KW-0963">Cytoplasm</keyword>
<evidence type="ECO:0000313" key="25">
    <source>
        <dbReference type="EMBL" id="CAL1272038.1"/>
    </source>
</evidence>
<name>A0AAV1ZKL9_9ARAC</name>
<evidence type="ECO:0000256" key="15">
    <source>
        <dbReference type="ARBA" id="ARBA00022842"/>
    </source>
</evidence>
<dbReference type="CDD" id="cd07830">
    <property type="entry name" value="STKc_MAK_like"/>
    <property type="match status" value="1"/>
</dbReference>
<evidence type="ECO:0000256" key="19">
    <source>
        <dbReference type="ARBA" id="ARBA00047899"/>
    </source>
</evidence>
<dbReference type="Proteomes" id="UP001497382">
    <property type="component" value="Unassembled WGS sequence"/>
</dbReference>
<evidence type="ECO:0000256" key="23">
    <source>
        <dbReference type="SAM" id="MobiDB-lite"/>
    </source>
</evidence>
<organism evidence="25 26">
    <name type="scientific">Larinioides sclopetarius</name>
    <dbReference type="NCBI Taxonomy" id="280406"/>
    <lineage>
        <taxon>Eukaryota</taxon>
        <taxon>Metazoa</taxon>
        <taxon>Ecdysozoa</taxon>
        <taxon>Arthropoda</taxon>
        <taxon>Chelicerata</taxon>
        <taxon>Arachnida</taxon>
        <taxon>Araneae</taxon>
        <taxon>Araneomorphae</taxon>
        <taxon>Entelegynae</taxon>
        <taxon>Araneoidea</taxon>
        <taxon>Araneidae</taxon>
        <taxon>Larinioides</taxon>
    </lineage>
</organism>
<dbReference type="GO" id="GO:0005524">
    <property type="term" value="F:ATP binding"/>
    <property type="evidence" value="ECO:0007669"/>
    <property type="project" value="UniProtKB-UniRule"/>
</dbReference>
<comment type="caution">
    <text evidence="25">The sequence shown here is derived from an EMBL/GenBank/DDBJ whole genome shotgun (WGS) entry which is preliminary data.</text>
</comment>
<evidence type="ECO:0000256" key="6">
    <source>
        <dbReference type="ARBA" id="ARBA00012513"/>
    </source>
</evidence>
<feature type="compositionally biased region" description="Polar residues" evidence="23">
    <location>
        <begin position="342"/>
        <end position="351"/>
    </location>
</feature>
<dbReference type="InterPro" id="IPR050117">
    <property type="entry name" value="MAPK"/>
</dbReference>
<proteinExistence type="inferred from homology"/>
<dbReference type="InterPro" id="IPR000719">
    <property type="entry name" value="Prot_kinase_dom"/>
</dbReference>